<evidence type="ECO:0000256" key="6">
    <source>
        <dbReference type="SAM" id="Phobius"/>
    </source>
</evidence>
<dbReference type="AlphaFoldDB" id="C4GBL7"/>
<gene>
    <name evidence="8" type="ORF">GCWU000342_01320</name>
</gene>
<feature type="transmembrane region" description="Helical" evidence="6">
    <location>
        <begin position="101"/>
        <end position="123"/>
    </location>
</feature>
<dbReference type="PANTHER" id="PTHR43478:SF1">
    <property type="entry name" value="NA+_H+ ANTIPORTER NHAC-LIKE C-TERMINAL DOMAIN-CONTAINING PROTEIN"/>
    <property type="match status" value="1"/>
</dbReference>
<dbReference type="RefSeq" id="WP_006906328.1">
    <property type="nucleotide sequence ID" value="NZ_GG665866.1"/>
</dbReference>
<sequence>MSNGMLSLLIVVLMIVLAFKTKRSLEVLTLGSLMSFIALYRGNFLTEWISAIQKSLSDNVWIFLLCGFFGCIIALLEASGGSRGFERIAERYCSNPRRTKLASFLLGTLIFVDDYLNVMTVGICMKKLYDRHKIPREMLAYVLDSTGAPICVLLPFSTWAIFFSGLFAKEPWVQTLKMEPMKAYIHTIPFLFYPIFAVILVFLLCMGWIPNLGPMRRAYARTGRTGVTYGRDSAKYNILDVEEEDKGNVFDFLLPVLALIIISTVTGDVFLAVIACIGICFVLYIPRRILSVADFTAVCTRGFADMLPVLAMLLVAFTLQKGLAGLGLTDYLLQIIAPGLIPQVFPALAFFLVAVLTFTTGSNWGMSAVAIPVIMPMGAAVGANVILAMAAIISGGAFGSHACFYADATLLSSQISGIENMDHALTQFPYVVIASSLAFVTYLIFGFLLPR</sequence>
<feature type="transmembrane region" description="Helical" evidence="6">
    <location>
        <begin position="252"/>
        <end position="285"/>
    </location>
</feature>
<evidence type="ECO:0000256" key="5">
    <source>
        <dbReference type="ARBA" id="ARBA00023136"/>
    </source>
</evidence>
<feature type="transmembrane region" description="Helical" evidence="6">
    <location>
        <begin position="331"/>
        <end position="356"/>
    </location>
</feature>
<protein>
    <submittedName>
        <fullName evidence="8">Na+/H+ antiporter family protein</fullName>
    </submittedName>
</protein>
<feature type="domain" description="Na+/H+ antiporter NhaC-like C-terminal" evidence="7">
    <location>
        <begin position="177"/>
        <end position="447"/>
    </location>
</feature>
<dbReference type="STRING" id="626523.GCWU000342_01320"/>
<keyword evidence="2" id="KW-1003">Cell membrane</keyword>
<reference evidence="8" key="1">
    <citation type="submission" date="2009-04" db="EMBL/GenBank/DDBJ databases">
        <authorList>
            <person name="Weinstock G."/>
            <person name="Sodergren E."/>
            <person name="Clifton S."/>
            <person name="Fulton L."/>
            <person name="Fulton B."/>
            <person name="Courtney L."/>
            <person name="Fronick C."/>
            <person name="Harrison M."/>
            <person name="Strong C."/>
            <person name="Farmer C."/>
            <person name="Delahaunty K."/>
            <person name="Markovic C."/>
            <person name="Hall O."/>
            <person name="Minx P."/>
            <person name="Tomlinson C."/>
            <person name="Mitreva M."/>
            <person name="Nelson J."/>
            <person name="Hou S."/>
            <person name="Wollam A."/>
            <person name="Pepin K.H."/>
            <person name="Johnson M."/>
            <person name="Bhonagiri V."/>
            <person name="Nash W.E."/>
            <person name="Warren W."/>
            <person name="Chinwalla A."/>
            <person name="Mardis E.R."/>
            <person name="Wilson R.K."/>
        </authorList>
    </citation>
    <scope>NUCLEOTIDE SEQUENCE [LARGE SCALE GENOMIC DNA]</scope>
    <source>
        <strain evidence="8">DSM 14600</strain>
    </source>
</reference>
<evidence type="ECO:0000313" key="9">
    <source>
        <dbReference type="Proteomes" id="UP000003494"/>
    </source>
</evidence>
<feature type="transmembrane region" description="Helical" evidence="6">
    <location>
        <begin position="60"/>
        <end position="80"/>
    </location>
</feature>
<proteinExistence type="predicted"/>
<keyword evidence="9" id="KW-1185">Reference proteome</keyword>
<evidence type="ECO:0000259" key="7">
    <source>
        <dbReference type="Pfam" id="PF03553"/>
    </source>
</evidence>
<accession>C4GBL7</accession>
<evidence type="ECO:0000256" key="4">
    <source>
        <dbReference type="ARBA" id="ARBA00022989"/>
    </source>
</evidence>
<keyword evidence="3 6" id="KW-0812">Transmembrane</keyword>
<feature type="transmembrane region" description="Helical" evidence="6">
    <location>
        <begin position="147"/>
        <end position="168"/>
    </location>
</feature>
<dbReference type="GO" id="GO:0005886">
    <property type="term" value="C:plasma membrane"/>
    <property type="evidence" value="ECO:0007669"/>
    <property type="project" value="UniProtKB-SubCell"/>
</dbReference>
<dbReference type="EMBL" id="ACIP02000002">
    <property type="protein sequence ID" value="EEP28510.1"/>
    <property type="molecule type" value="Genomic_DNA"/>
</dbReference>
<name>C4GBL7_9FIRM</name>
<dbReference type="Proteomes" id="UP000003494">
    <property type="component" value="Unassembled WGS sequence"/>
</dbReference>
<evidence type="ECO:0000256" key="1">
    <source>
        <dbReference type="ARBA" id="ARBA00004651"/>
    </source>
</evidence>
<keyword evidence="4 6" id="KW-1133">Transmembrane helix</keyword>
<dbReference type="eggNOG" id="COG1757">
    <property type="taxonomic scope" value="Bacteria"/>
</dbReference>
<evidence type="ECO:0000256" key="3">
    <source>
        <dbReference type="ARBA" id="ARBA00022692"/>
    </source>
</evidence>
<dbReference type="InterPro" id="IPR018461">
    <property type="entry name" value="Na/H_Antiport_NhaC-like_C"/>
</dbReference>
<comment type="caution">
    <text evidence="8">The sequence shown here is derived from an EMBL/GenBank/DDBJ whole genome shotgun (WGS) entry which is preliminary data.</text>
</comment>
<evidence type="ECO:0000313" key="8">
    <source>
        <dbReference type="EMBL" id="EEP28510.1"/>
    </source>
</evidence>
<organism evidence="8 9">
    <name type="scientific">Shuttleworthella satelles DSM 14600</name>
    <dbReference type="NCBI Taxonomy" id="626523"/>
    <lineage>
        <taxon>Bacteria</taxon>
        <taxon>Bacillati</taxon>
        <taxon>Bacillota</taxon>
        <taxon>Clostridia</taxon>
        <taxon>Lachnospirales</taxon>
        <taxon>Lachnospiraceae</taxon>
        <taxon>Shuttleworthella</taxon>
    </lineage>
</organism>
<keyword evidence="5 6" id="KW-0472">Membrane</keyword>
<feature type="transmembrane region" description="Helical" evidence="6">
    <location>
        <begin position="368"/>
        <end position="393"/>
    </location>
</feature>
<feature type="transmembrane region" description="Helical" evidence="6">
    <location>
        <begin position="428"/>
        <end position="449"/>
    </location>
</feature>
<comment type="subcellular location">
    <subcellularLocation>
        <location evidence="1">Cell membrane</location>
        <topology evidence="1">Multi-pass membrane protein</topology>
    </subcellularLocation>
</comment>
<dbReference type="PANTHER" id="PTHR43478">
    <property type="entry name" value="NA+/H+ ANTIPORTER-RELATED"/>
    <property type="match status" value="1"/>
</dbReference>
<feature type="transmembrane region" description="Helical" evidence="6">
    <location>
        <begin position="297"/>
        <end position="319"/>
    </location>
</feature>
<evidence type="ECO:0000256" key="2">
    <source>
        <dbReference type="ARBA" id="ARBA00022475"/>
    </source>
</evidence>
<feature type="transmembrane region" description="Helical" evidence="6">
    <location>
        <begin position="188"/>
        <end position="209"/>
    </location>
</feature>
<dbReference type="Pfam" id="PF03553">
    <property type="entry name" value="Na_H_antiporter"/>
    <property type="match status" value="1"/>
</dbReference>
<dbReference type="HOGENOM" id="CLU_018751_1_0_9"/>